<dbReference type="Proteomes" id="UP000095283">
    <property type="component" value="Unplaced"/>
</dbReference>
<evidence type="ECO:0000313" key="2">
    <source>
        <dbReference type="WBParaSite" id="Hba_10424"/>
    </source>
</evidence>
<sequence length="157" mass="17656">MIPYVLETTALAENPMYVIAEMDEASDVAKCMEVLIKVGFRRLFVFEDLFVAASTLHKGKRNTDIERQSVSLGNGDVNLQSTSQNFFPSECYQFTNGQKSSNTNDIDVKIEDESDSIRSDFSSSSVQELDHDQSGNGKRMVAIVKMLFLFLILCTQY</sequence>
<name>A0A1I7WYT3_HETBA</name>
<evidence type="ECO:0000313" key="1">
    <source>
        <dbReference type="Proteomes" id="UP000095283"/>
    </source>
</evidence>
<proteinExistence type="predicted"/>
<dbReference type="AlphaFoldDB" id="A0A1I7WYT3"/>
<dbReference type="WBParaSite" id="Hba_10424">
    <property type="protein sequence ID" value="Hba_10424"/>
    <property type="gene ID" value="Hba_10424"/>
</dbReference>
<reference evidence="2" key="1">
    <citation type="submission" date="2016-11" db="UniProtKB">
        <authorList>
            <consortium name="WormBaseParasite"/>
        </authorList>
    </citation>
    <scope>IDENTIFICATION</scope>
</reference>
<organism evidence="1 2">
    <name type="scientific">Heterorhabditis bacteriophora</name>
    <name type="common">Entomopathogenic nematode worm</name>
    <dbReference type="NCBI Taxonomy" id="37862"/>
    <lineage>
        <taxon>Eukaryota</taxon>
        <taxon>Metazoa</taxon>
        <taxon>Ecdysozoa</taxon>
        <taxon>Nematoda</taxon>
        <taxon>Chromadorea</taxon>
        <taxon>Rhabditida</taxon>
        <taxon>Rhabditina</taxon>
        <taxon>Rhabditomorpha</taxon>
        <taxon>Strongyloidea</taxon>
        <taxon>Heterorhabditidae</taxon>
        <taxon>Heterorhabditis</taxon>
    </lineage>
</organism>
<keyword evidence="1" id="KW-1185">Reference proteome</keyword>
<protein>
    <submittedName>
        <fullName evidence="2">ACT domain-containing protein</fullName>
    </submittedName>
</protein>
<accession>A0A1I7WYT3</accession>